<protein>
    <recommendedName>
        <fullName evidence="3">YtzH-like protein</fullName>
    </recommendedName>
</protein>
<dbReference type="AlphaFoldDB" id="A0A0L0QQF6"/>
<dbReference type="Proteomes" id="UP000036780">
    <property type="component" value="Unassembled WGS sequence"/>
</dbReference>
<sequence>MELNTNNQLTLLMDLLDEHHSDCCGSVSEYQQITRLVKSLMQNSSITDQQLHTLLPEIYHYGKNGESSRDIEAHITANNKQLAAWIDAIHQTNLN</sequence>
<accession>A0A0L0QQF6</accession>
<dbReference type="EMBL" id="LGTO01000007">
    <property type="protein sequence ID" value="KNE20827.1"/>
    <property type="molecule type" value="Genomic_DNA"/>
</dbReference>
<evidence type="ECO:0000313" key="2">
    <source>
        <dbReference type="Proteomes" id="UP000036780"/>
    </source>
</evidence>
<reference evidence="2" key="1">
    <citation type="submission" date="2015-07" db="EMBL/GenBank/DDBJ databases">
        <title>Fjat-10053 dsm26.</title>
        <authorList>
            <person name="Liu B."/>
            <person name="Wang J."/>
            <person name="Zhu Y."/>
            <person name="Liu G."/>
            <person name="Chen Q."/>
            <person name="Chen Z."/>
            <person name="Lan J."/>
            <person name="Che J."/>
            <person name="Ge C."/>
            <person name="Shi H."/>
            <person name="Pan Z."/>
            <person name="Liu X."/>
        </authorList>
    </citation>
    <scope>NUCLEOTIDE SEQUENCE [LARGE SCALE GENOMIC DNA]</scope>
    <source>
        <strain evidence="2">DSM 26</strain>
    </source>
</reference>
<dbReference type="GeneID" id="66869926"/>
<comment type="caution">
    <text evidence="1">The sequence shown here is derived from an EMBL/GenBank/DDBJ whole genome shotgun (WGS) entry which is preliminary data.</text>
</comment>
<name>A0A0L0QQF6_VIRPA</name>
<proteinExistence type="predicted"/>
<dbReference type="Pfam" id="PF14165">
    <property type="entry name" value="YtzH"/>
    <property type="match status" value="1"/>
</dbReference>
<dbReference type="InterPro" id="IPR025547">
    <property type="entry name" value="YtzH"/>
</dbReference>
<keyword evidence="2" id="KW-1185">Reference proteome</keyword>
<gene>
    <name evidence="1" type="ORF">AFK71_21150</name>
</gene>
<organism evidence="1 2">
    <name type="scientific">Virgibacillus pantothenticus</name>
    <dbReference type="NCBI Taxonomy" id="1473"/>
    <lineage>
        <taxon>Bacteria</taxon>
        <taxon>Bacillati</taxon>
        <taxon>Bacillota</taxon>
        <taxon>Bacilli</taxon>
        <taxon>Bacillales</taxon>
        <taxon>Bacillaceae</taxon>
        <taxon>Virgibacillus</taxon>
    </lineage>
</organism>
<evidence type="ECO:0000313" key="1">
    <source>
        <dbReference type="EMBL" id="KNE20827.1"/>
    </source>
</evidence>
<evidence type="ECO:0008006" key="3">
    <source>
        <dbReference type="Google" id="ProtNLM"/>
    </source>
</evidence>
<dbReference type="OrthoDB" id="2968867at2"/>
<dbReference type="RefSeq" id="WP_050353414.1">
    <property type="nucleotide sequence ID" value="NZ_BOSN01000013.1"/>
</dbReference>